<gene>
    <name evidence="1" type="ORF">EDC36_10164</name>
    <name evidence="2" type="ORF">Tigna_00556</name>
</gene>
<keyword evidence="4" id="KW-1185">Reference proteome</keyword>
<organism evidence="1 3">
    <name type="scientific">Tepidimonas ignava</name>
    <dbReference type="NCBI Taxonomy" id="114249"/>
    <lineage>
        <taxon>Bacteria</taxon>
        <taxon>Pseudomonadati</taxon>
        <taxon>Pseudomonadota</taxon>
        <taxon>Betaproteobacteria</taxon>
        <taxon>Burkholderiales</taxon>
        <taxon>Tepidimonas</taxon>
    </lineage>
</organism>
<dbReference type="Pfam" id="PF10049">
    <property type="entry name" value="DUF2283"/>
    <property type="match status" value="1"/>
</dbReference>
<evidence type="ECO:0000313" key="3">
    <source>
        <dbReference type="Proteomes" id="UP000295536"/>
    </source>
</evidence>
<proteinExistence type="predicted"/>
<dbReference type="PANTHER" id="PTHR37029:SF1">
    <property type="entry name" value="SSR1768 PROTEIN"/>
    <property type="match status" value="1"/>
</dbReference>
<dbReference type="InterPro" id="IPR019270">
    <property type="entry name" value="DUF2283"/>
</dbReference>
<evidence type="ECO:0000313" key="4">
    <source>
        <dbReference type="Proteomes" id="UP000315577"/>
    </source>
</evidence>
<evidence type="ECO:0000313" key="1">
    <source>
        <dbReference type="EMBL" id="TCS99797.1"/>
    </source>
</evidence>
<dbReference type="Proteomes" id="UP000295536">
    <property type="component" value="Unassembled WGS sequence"/>
</dbReference>
<dbReference type="AlphaFoldDB" id="A0A4V2UWJ0"/>
<name>A0A4V2UWJ0_9BURK</name>
<dbReference type="Proteomes" id="UP000315577">
    <property type="component" value="Unassembled WGS sequence"/>
</dbReference>
<protein>
    <submittedName>
        <fullName evidence="1">Uncharacterized protein YuzE</fullName>
    </submittedName>
</protein>
<dbReference type="RefSeq" id="WP_132961267.1">
    <property type="nucleotide sequence ID" value="NZ_JBKBMZ010000008.1"/>
</dbReference>
<reference evidence="2 4" key="2">
    <citation type="submission" date="2019-07" db="EMBL/GenBank/DDBJ databases">
        <title>Tepidimonas ignava SPS-1037 draft genome.</title>
        <authorList>
            <person name="Da Costa M.S."/>
            <person name="Froufe H.J.C."/>
            <person name="Egas C."/>
            <person name="Albuquerque L."/>
        </authorList>
    </citation>
    <scope>NUCLEOTIDE SEQUENCE [LARGE SCALE GENOMIC DNA]</scope>
    <source>
        <strain evidence="2 4">SPS-1037</strain>
    </source>
</reference>
<dbReference type="PANTHER" id="PTHR37029">
    <property type="entry name" value="SSR1768 PROTEIN"/>
    <property type="match status" value="1"/>
</dbReference>
<reference evidence="1 3" key="1">
    <citation type="submission" date="2019-03" db="EMBL/GenBank/DDBJ databases">
        <title>Genomic Encyclopedia of Type Strains, Phase IV (KMG-IV): sequencing the most valuable type-strain genomes for metagenomic binning, comparative biology and taxonomic classification.</title>
        <authorList>
            <person name="Goeker M."/>
        </authorList>
    </citation>
    <scope>NUCLEOTIDE SEQUENCE [LARGE SCALE GENOMIC DNA]</scope>
    <source>
        <strain evidence="1 3">DSM 12034</strain>
    </source>
</reference>
<comment type="caution">
    <text evidence="1">The sequence shown here is derived from an EMBL/GenBank/DDBJ whole genome shotgun (WGS) entry which is preliminary data.</text>
</comment>
<accession>A0A4V2UWJ0</accession>
<sequence length="72" mass="7638">MRLDYDPQTDSLYIHLSDAPARDSLEVGEGVVVDVGAQGQVVGIDIQHASRQVDLRALSVSHLPLTSVALAA</sequence>
<dbReference type="EMBL" id="SMAH01000001">
    <property type="protein sequence ID" value="TCS99797.1"/>
    <property type="molecule type" value="Genomic_DNA"/>
</dbReference>
<evidence type="ECO:0000313" key="2">
    <source>
        <dbReference type="EMBL" id="TSE23182.1"/>
    </source>
</evidence>
<dbReference type="EMBL" id="VJNC01000003">
    <property type="protein sequence ID" value="TSE23182.1"/>
    <property type="molecule type" value="Genomic_DNA"/>
</dbReference>